<evidence type="ECO:0000313" key="1">
    <source>
        <dbReference type="EMBL" id="KNE83030.1"/>
    </source>
</evidence>
<comment type="caution">
    <text evidence="1">The sequence shown here is derived from an EMBL/GenBank/DDBJ whole genome shotgun (WGS) entry which is preliminary data.</text>
</comment>
<keyword evidence="2" id="KW-1185">Reference proteome</keyword>
<dbReference type="EMBL" id="LGSP01000010">
    <property type="protein sequence ID" value="KNE83030.1"/>
    <property type="molecule type" value="Genomic_DNA"/>
</dbReference>
<organism evidence="1 2">
    <name type="scientific">Streptomyces fradiae</name>
    <name type="common">Streptomyces roseoflavus</name>
    <dbReference type="NCBI Taxonomy" id="1906"/>
    <lineage>
        <taxon>Bacteria</taxon>
        <taxon>Bacillati</taxon>
        <taxon>Actinomycetota</taxon>
        <taxon>Actinomycetes</taxon>
        <taxon>Kitasatosporales</taxon>
        <taxon>Streptomycetaceae</taxon>
        <taxon>Streptomyces</taxon>
    </lineage>
</organism>
<gene>
    <name evidence="1" type="ORF">ADZ36_07525</name>
</gene>
<sequence length="105" mass="10643">MGMGSGSEPPTGRQAGVSLALLVIDLMVIAWLLFRYGVAGWADGYDPGNPPDAPGEALRGVWILAGGAVVTGGGLLRLRWRIPGIVQLVVLGAGAGLLALLPAAE</sequence>
<protein>
    <submittedName>
        <fullName evidence="1">Uncharacterized protein</fullName>
    </submittedName>
</protein>
<dbReference type="Proteomes" id="UP000037185">
    <property type="component" value="Unassembled WGS sequence"/>
</dbReference>
<reference evidence="1" key="1">
    <citation type="submission" date="2015-07" db="EMBL/GenBank/DDBJ databases">
        <title>Draft genome sequence of Streptomyces fradiae, a resistant strain to nitron-oligomycin.</title>
        <authorList>
            <person name="Vatlin A.A."/>
            <person name="Bekker O.B."/>
            <person name="Danilenko V.N."/>
        </authorList>
    </citation>
    <scope>NUCLEOTIDE SEQUENCE</scope>
    <source>
        <strain evidence="1">Olg1-1</strain>
    </source>
</reference>
<proteinExistence type="predicted"/>
<name>A0ACC4WEK5_STRFR</name>
<accession>A0ACC4WEK5</accession>
<evidence type="ECO:0000313" key="2">
    <source>
        <dbReference type="Proteomes" id="UP000037185"/>
    </source>
</evidence>